<keyword evidence="1" id="KW-0560">Oxidoreductase</keyword>
<evidence type="ECO:0000256" key="1">
    <source>
        <dbReference type="ARBA" id="ARBA00023002"/>
    </source>
</evidence>
<dbReference type="InterPro" id="IPR050740">
    <property type="entry name" value="Aldehyde_DH_Superfamily"/>
</dbReference>
<sequence>MSELDVWSIDARTGEKVEAVASTATDAEVDASASRAAEVAPSLVAAGLAGRARLLRAMADEIEKDGDAIVAAADRESALGQVRLRGELARSAYQLRLFGEVLEDGGYLELTIDHPDPNAVPAPRPDLRRMLVPVGPVGVFSASNFPLAFSVPGGDTASAIAAGCPVVVKAHSGHPYTSELSATALRRAAASVAVPEDVVQLVHGRKAGTRLVVHPAIQAVGFTGSVGGGRALYDLATSRPQPIPFYGELGSINPFVVTPEAAAQRAESIASGLAGSFTLGIGQFCTKPGLVFVPAGADGQRLIDALAEAAGQIAGGPMLTPSIREGFLTGAAERVALPGVRAVLSASGQISPHVLVASASALDDVLLEECFGPLVVVVEYGDEGELFAALDRVPGSLTATVHSGDSEGASGSFADRVAQRLTGIAGRILFNGYPTGVAVTWAQQHGGPWPATTFPHHTSVGTTAIRRFLRPVAYQDAPDALLPAELREDNPLGLPRRVDGRYQLHG</sequence>
<dbReference type="InterPro" id="IPR015590">
    <property type="entry name" value="Aldehyde_DH_dom"/>
</dbReference>
<dbReference type="RefSeq" id="WP_239133601.1">
    <property type="nucleotide sequence ID" value="NZ_BONZ01000027.1"/>
</dbReference>
<comment type="caution">
    <text evidence="3">The sequence shown here is derived from an EMBL/GenBank/DDBJ whole genome shotgun (WGS) entry which is preliminary data.</text>
</comment>
<dbReference type="GO" id="GO:0016620">
    <property type="term" value="F:oxidoreductase activity, acting on the aldehyde or oxo group of donors, NAD or NADP as acceptor"/>
    <property type="evidence" value="ECO:0007669"/>
    <property type="project" value="InterPro"/>
</dbReference>
<evidence type="ECO:0000259" key="2">
    <source>
        <dbReference type="Pfam" id="PF00171"/>
    </source>
</evidence>
<name>A0A8J3QTN8_9ACTN</name>
<reference evidence="3" key="1">
    <citation type="submission" date="2021-01" db="EMBL/GenBank/DDBJ databases">
        <title>Whole genome shotgun sequence of Rugosimonospora africana NBRC 104875.</title>
        <authorList>
            <person name="Komaki H."/>
            <person name="Tamura T."/>
        </authorList>
    </citation>
    <scope>NUCLEOTIDE SEQUENCE</scope>
    <source>
        <strain evidence="3">NBRC 104875</strain>
    </source>
</reference>
<keyword evidence="4" id="KW-1185">Reference proteome</keyword>
<dbReference type="Pfam" id="PF00171">
    <property type="entry name" value="Aldedh"/>
    <property type="match status" value="1"/>
</dbReference>
<dbReference type="AlphaFoldDB" id="A0A8J3QTN8"/>
<dbReference type="PANTHER" id="PTHR43353:SF3">
    <property type="entry name" value="ALDEHYDE DEHYDROGENASE-RELATED"/>
    <property type="match status" value="1"/>
</dbReference>
<proteinExistence type="predicted"/>
<dbReference type="InterPro" id="IPR016162">
    <property type="entry name" value="Ald_DH_N"/>
</dbReference>
<dbReference type="EMBL" id="BONZ01000027">
    <property type="protein sequence ID" value="GIH14661.1"/>
    <property type="molecule type" value="Genomic_DNA"/>
</dbReference>
<protein>
    <submittedName>
        <fullName evidence="3">Aldehyde dehydrogenase</fullName>
    </submittedName>
</protein>
<dbReference type="Proteomes" id="UP000642748">
    <property type="component" value="Unassembled WGS sequence"/>
</dbReference>
<dbReference type="Gene3D" id="3.40.605.10">
    <property type="entry name" value="Aldehyde Dehydrogenase, Chain A, domain 1"/>
    <property type="match status" value="1"/>
</dbReference>
<accession>A0A8J3QTN8</accession>
<gene>
    <name evidence="3" type="ORF">Raf01_28330</name>
</gene>
<dbReference type="SUPFAM" id="SSF53720">
    <property type="entry name" value="ALDH-like"/>
    <property type="match status" value="1"/>
</dbReference>
<feature type="domain" description="Aldehyde dehydrogenase" evidence="2">
    <location>
        <begin position="11"/>
        <end position="447"/>
    </location>
</feature>
<dbReference type="InterPro" id="IPR044151">
    <property type="entry name" value="ALDH_KGSADH"/>
</dbReference>
<organism evidence="3 4">
    <name type="scientific">Rugosimonospora africana</name>
    <dbReference type="NCBI Taxonomy" id="556532"/>
    <lineage>
        <taxon>Bacteria</taxon>
        <taxon>Bacillati</taxon>
        <taxon>Actinomycetota</taxon>
        <taxon>Actinomycetes</taxon>
        <taxon>Micromonosporales</taxon>
        <taxon>Micromonosporaceae</taxon>
        <taxon>Rugosimonospora</taxon>
    </lineage>
</organism>
<dbReference type="Gene3D" id="3.40.309.10">
    <property type="entry name" value="Aldehyde Dehydrogenase, Chain A, domain 2"/>
    <property type="match status" value="1"/>
</dbReference>
<dbReference type="InterPro" id="IPR016163">
    <property type="entry name" value="Ald_DH_C"/>
</dbReference>
<dbReference type="CDD" id="cd07129">
    <property type="entry name" value="ALDH_KGSADH"/>
    <property type="match status" value="1"/>
</dbReference>
<evidence type="ECO:0000313" key="3">
    <source>
        <dbReference type="EMBL" id="GIH14661.1"/>
    </source>
</evidence>
<dbReference type="PANTHER" id="PTHR43353">
    <property type="entry name" value="SUCCINATE-SEMIALDEHYDE DEHYDROGENASE, MITOCHONDRIAL"/>
    <property type="match status" value="1"/>
</dbReference>
<evidence type="ECO:0000313" key="4">
    <source>
        <dbReference type="Proteomes" id="UP000642748"/>
    </source>
</evidence>
<dbReference type="InterPro" id="IPR016161">
    <property type="entry name" value="Ald_DH/histidinol_DH"/>
</dbReference>